<feature type="domain" description="DUF6535" evidence="2">
    <location>
        <begin position="65"/>
        <end position="227"/>
    </location>
</feature>
<feature type="transmembrane region" description="Helical" evidence="1">
    <location>
        <begin position="142"/>
        <end position="163"/>
    </location>
</feature>
<comment type="caution">
    <text evidence="3">The sequence shown here is derived from an EMBL/GenBank/DDBJ whole genome shotgun (WGS) entry which is preliminary data.</text>
</comment>
<dbReference type="InterPro" id="IPR045338">
    <property type="entry name" value="DUF6535"/>
</dbReference>
<sequence length="817" mass="92542">MVDNRNNFNWKDIPRPPALLTQISQESQRQNINDGPQELLRQILETLQDSSIAEKGDKDERSRFWATYDQVSKEHDGEFLERNNSDMDIVLIFSGLFSAINTAFIIAMQPNSTTTVFVQNTSPNITVSSSTGSDTKSPNGTWFQGLAYVALSFSLLAAFGAVLGKQWLSHYKSNNIRGSLEERGKHRQQKLDGLEAWHFHAVLQSFPVLLQFSLLLFGIAISAVVWSQQGKLAIAVIVSMAFGVFFYWFIIVASLRSPECPFQTPISAIIRMLYRLVYKYVKDWRGKVSPSPDAGELDTGELEETLSEVPSMKWIFESSTDPEVISSVAWLMPSVKWTPELHPELHMRTISLRLLSTFKSCFSAGVRTFSARRRALACGRALHHVVCDKNIQKYISSKVKEFDGGPLEMWSHWQGLNLPWGLERCKEIFDQYTTTLGEGHDIEARDALRLAIVTGCPGFLQPTDVALIWDGVFDWKEDSRTTDDFDWLVDFLVHFRKSETRDFDAMGDALLALSAMRDLGSDTRRDNYLDAIIFAMEADKPSRLRHTALRAMFDARFKLVEIVEKENGEFREKLLKELAPALFTTTKPIAPQRSDDDPDTVFNPRRDDCYLRLILTLAKQSDWRAHLVTAGHIERCTSLLDHVIMNSTLSVTTHSYYLAAILIRMNPSGVYRSSLGRATLTSALDSKPTNKEECRPTTNLAAILPATPEVPAPPGFPDNVSEKEWWDLLKGAWWAMRWNDLYLETEAAEALPGIVTYTLDLLETPSARYDAGGLVRLVDRIYEMLDKDEARLEVKRLKDEAKLQVKRLQDALGNMTT</sequence>
<dbReference type="AlphaFoldDB" id="A0A9P7FI49"/>
<keyword evidence="1" id="KW-0812">Transmembrane</keyword>
<dbReference type="OrthoDB" id="2627868at2759"/>
<feature type="transmembrane region" description="Helical" evidence="1">
    <location>
        <begin position="208"/>
        <end position="226"/>
    </location>
</feature>
<dbReference type="RefSeq" id="XP_041298591.1">
    <property type="nucleotide sequence ID" value="XM_041440940.1"/>
</dbReference>
<gene>
    <name evidence="3" type="ORF">F5147DRAFT_768209</name>
</gene>
<dbReference type="EMBL" id="JABBWM010000004">
    <property type="protein sequence ID" value="KAG2118074.1"/>
    <property type="molecule type" value="Genomic_DNA"/>
</dbReference>
<evidence type="ECO:0000259" key="2">
    <source>
        <dbReference type="Pfam" id="PF20153"/>
    </source>
</evidence>
<accession>A0A9P7FI49</accession>
<feature type="transmembrane region" description="Helical" evidence="1">
    <location>
        <begin position="89"/>
        <end position="108"/>
    </location>
</feature>
<feature type="transmembrane region" description="Helical" evidence="1">
    <location>
        <begin position="232"/>
        <end position="255"/>
    </location>
</feature>
<keyword evidence="1" id="KW-0472">Membrane</keyword>
<evidence type="ECO:0000256" key="1">
    <source>
        <dbReference type="SAM" id="Phobius"/>
    </source>
</evidence>
<dbReference type="Pfam" id="PF20153">
    <property type="entry name" value="DUF6535"/>
    <property type="match status" value="1"/>
</dbReference>
<organism evidence="3 4">
    <name type="scientific">Suillus discolor</name>
    <dbReference type="NCBI Taxonomy" id="1912936"/>
    <lineage>
        <taxon>Eukaryota</taxon>
        <taxon>Fungi</taxon>
        <taxon>Dikarya</taxon>
        <taxon>Basidiomycota</taxon>
        <taxon>Agaricomycotina</taxon>
        <taxon>Agaricomycetes</taxon>
        <taxon>Agaricomycetidae</taxon>
        <taxon>Boletales</taxon>
        <taxon>Suillineae</taxon>
        <taxon>Suillaceae</taxon>
        <taxon>Suillus</taxon>
    </lineage>
</organism>
<evidence type="ECO:0000313" key="4">
    <source>
        <dbReference type="Proteomes" id="UP000823399"/>
    </source>
</evidence>
<keyword evidence="4" id="KW-1185">Reference proteome</keyword>
<protein>
    <recommendedName>
        <fullName evidence="2">DUF6535 domain-containing protein</fullName>
    </recommendedName>
</protein>
<reference evidence="3" key="1">
    <citation type="journal article" date="2020" name="New Phytol.">
        <title>Comparative genomics reveals dynamic genome evolution in host specialist ectomycorrhizal fungi.</title>
        <authorList>
            <person name="Lofgren L.A."/>
            <person name="Nguyen N.H."/>
            <person name="Vilgalys R."/>
            <person name="Ruytinx J."/>
            <person name="Liao H.L."/>
            <person name="Branco S."/>
            <person name="Kuo A."/>
            <person name="LaButti K."/>
            <person name="Lipzen A."/>
            <person name="Andreopoulos W."/>
            <person name="Pangilinan J."/>
            <person name="Riley R."/>
            <person name="Hundley H."/>
            <person name="Na H."/>
            <person name="Barry K."/>
            <person name="Grigoriev I.V."/>
            <person name="Stajich J.E."/>
            <person name="Kennedy P.G."/>
        </authorList>
    </citation>
    <scope>NUCLEOTIDE SEQUENCE</scope>
    <source>
        <strain evidence="3">FC423</strain>
    </source>
</reference>
<name>A0A9P7FI49_9AGAM</name>
<dbReference type="Proteomes" id="UP000823399">
    <property type="component" value="Unassembled WGS sequence"/>
</dbReference>
<evidence type="ECO:0000313" key="3">
    <source>
        <dbReference type="EMBL" id="KAG2118074.1"/>
    </source>
</evidence>
<dbReference type="GeneID" id="64703199"/>
<proteinExistence type="predicted"/>
<keyword evidence="1" id="KW-1133">Transmembrane helix</keyword>